<comment type="caution">
    <text evidence="1">The sequence shown here is derived from an EMBL/GenBank/DDBJ whole genome shotgun (WGS) entry which is preliminary data.</text>
</comment>
<keyword evidence="2" id="KW-1185">Reference proteome</keyword>
<accession>A0ACC2DG34</accession>
<proteinExistence type="predicted"/>
<evidence type="ECO:0000313" key="2">
    <source>
        <dbReference type="Proteomes" id="UP001162992"/>
    </source>
</evidence>
<gene>
    <name evidence="1" type="ORF">O6H91_06G085800</name>
</gene>
<dbReference type="EMBL" id="CM055097">
    <property type="protein sequence ID" value="KAJ7553161.1"/>
    <property type="molecule type" value="Genomic_DNA"/>
</dbReference>
<reference evidence="2" key="1">
    <citation type="journal article" date="2024" name="Proc. Natl. Acad. Sci. U.S.A.">
        <title>Extraordinary preservation of gene collinearity over three hundred million years revealed in homosporous lycophytes.</title>
        <authorList>
            <person name="Li C."/>
            <person name="Wickell D."/>
            <person name="Kuo L.Y."/>
            <person name="Chen X."/>
            <person name="Nie B."/>
            <person name="Liao X."/>
            <person name="Peng D."/>
            <person name="Ji J."/>
            <person name="Jenkins J."/>
            <person name="Williams M."/>
            <person name="Shu S."/>
            <person name="Plott C."/>
            <person name="Barry K."/>
            <person name="Rajasekar S."/>
            <person name="Grimwood J."/>
            <person name="Han X."/>
            <person name="Sun S."/>
            <person name="Hou Z."/>
            <person name="He W."/>
            <person name="Dai G."/>
            <person name="Sun C."/>
            <person name="Schmutz J."/>
            <person name="Leebens-Mack J.H."/>
            <person name="Li F.W."/>
            <person name="Wang L."/>
        </authorList>
    </citation>
    <scope>NUCLEOTIDE SEQUENCE [LARGE SCALE GENOMIC DNA]</scope>
    <source>
        <strain evidence="2">cv. PW_Plant_1</strain>
    </source>
</reference>
<organism evidence="1 2">
    <name type="scientific">Diphasiastrum complanatum</name>
    <name type="common">Issler's clubmoss</name>
    <name type="synonym">Lycopodium complanatum</name>
    <dbReference type="NCBI Taxonomy" id="34168"/>
    <lineage>
        <taxon>Eukaryota</taxon>
        <taxon>Viridiplantae</taxon>
        <taxon>Streptophyta</taxon>
        <taxon>Embryophyta</taxon>
        <taxon>Tracheophyta</taxon>
        <taxon>Lycopodiopsida</taxon>
        <taxon>Lycopodiales</taxon>
        <taxon>Lycopodiaceae</taxon>
        <taxon>Lycopodioideae</taxon>
        <taxon>Diphasiastrum</taxon>
    </lineage>
</organism>
<evidence type="ECO:0000313" key="1">
    <source>
        <dbReference type="EMBL" id="KAJ7553161.1"/>
    </source>
</evidence>
<name>A0ACC2DG34_DIPCM</name>
<dbReference type="Proteomes" id="UP001162992">
    <property type="component" value="Chromosome 6"/>
</dbReference>
<sequence length="197" mass="22630">MQRKGIVPRNHLKDNRAAISELSAKIHAMKQILSKSDEPTIPVPTSKSQGNLQTTERVDCINYLAKNFKEAAMPARRRTPKTETEPHKQKENFGKIPAYLIKRKIELAQEAEKRLQEEEAKSLPPGLVLMCDEEREKLMKTLEENKADIVRKLSALPLVVEIPSQVRAKSEMDFQLRETEEAIKRFSRPKVYISLNE</sequence>
<protein>
    <submittedName>
        <fullName evidence="1">Uncharacterized protein</fullName>
    </submittedName>
</protein>